<evidence type="ECO:0000256" key="1">
    <source>
        <dbReference type="SAM" id="Phobius"/>
    </source>
</evidence>
<evidence type="ECO:0000313" key="2">
    <source>
        <dbReference type="EMBL" id="BES80973.1"/>
    </source>
</evidence>
<dbReference type="PANTHER" id="PTHR35804">
    <property type="entry name" value="LYSINE EXPORTER LYSO"/>
    <property type="match status" value="1"/>
</dbReference>
<sequence length="197" mass="19210">MALLQPATTLAVLAAGIALGYAGYTAPSGVFDPLLVVLVFAAGLAIGGQLPGQRMRLRSAGLQGLLLAVATLVSSAASAAVVAAVTGLAPPRPAAAIGAAAGWYSLAGPALARIDPGLGVVAFLANLFRESLHIALYPALARRGLRLQAIAVGGATTMDTGLPVVALHGGAYEAAVALVHGVALTLAAPAAIALLAG</sequence>
<dbReference type="RefSeq" id="WP_338251673.1">
    <property type="nucleotide sequence ID" value="NZ_AP028907.1"/>
</dbReference>
<feature type="transmembrane region" description="Helical" evidence="1">
    <location>
        <begin position="64"/>
        <end position="90"/>
    </location>
</feature>
<gene>
    <name evidence="2" type="ORF">PABY_05400</name>
</gene>
<dbReference type="GeneID" id="89288574"/>
<keyword evidence="3" id="KW-1185">Reference proteome</keyword>
<name>A0ABM8IXS4_9CREN</name>
<feature type="transmembrane region" description="Helical" evidence="1">
    <location>
        <begin position="110"/>
        <end position="128"/>
    </location>
</feature>
<feature type="transmembrane region" description="Helical" evidence="1">
    <location>
        <begin position="149"/>
        <end position="168"/>
    </location>
</feature>
<accession>A0ABM8IXS4</accession>
<organism evidence="2 3">
    <name type="scientific">Pyrodictium abyssi</name>
    <dbReference type="NCBI Taxonomy" id="54256"/>
    <lineage>
        <taxon>Archaea</taxon>
        <taxon>Thermoproteota</taxon>
        <taxon>Thermoprotei</taxon>
        <taxon>Desulfurococcales</taxon>
        <taxon>Pyrodictiaceae</taxon>
        <taxon>Pyrodictium</taxon>
    </lineage>
</organism>
<keyword evidence="1" id="KW-1133">Transmembrane helix</keyword>
<dbReference type="Proteomes" id="UP001341135">
    <property type="component" value="Chromosome"/>
</dbReference>
<feature type="transmembrane region" description="Helical" evidence="1">
    <location>
        <begin position="174"/>
        <end position="196"/>
    </location>
</feature>
<dbReference type="EMBL" id="AP028907">
    <property type="protein sequence ID" value="BES80973.1"/>
    <property type="molecule type" value="Genomic_DNA"/>
</dbReference>
<protein>
    <submittedName>
        <fullName evidence="2">Lysine exporter LysO family protein</fullName>
    </submittedName>
</protein>
<feature type="transmembrane region" description="Helical" evidence="1">
    <location>
        <begin position="34"/>
        <end position="52"/>
    </location>
</feature>
<dbReference type="PANTHER" id="PTHR35804:SF1">
    <property type="entry name" value="LYSINE EXPORTER LYSO"/>
    <property type="match status" value="1"/>
</dbReference>
<proteinExistence type="predicted"/>
<dbReference type="InterPro" id="IPR005642">
    <property type="entry name" value="LysO"/>
</dbReference>
<keyword evidence="1" id="KW-0472">Membrane</keyword>
<evidence type="ECO:0000313" key="3">
    <source>
        <dbReference type="Proteomes" id="UP001341135"/>
    </source>
</evidence>
<keyword evidence="1" id="KW-0812">Transmembrane</keyword>
<dbReference type="Pfam" id="PF03956">
    <property type="entry name" value="Lys_export"/>
    <property type="match status" value="1"/>
</dbReference>
<reference evidence="2 3" key="1">
    <citation type="submission" date="2023-09" db="EMBL/GenBank/DDBJ databases">
        <title>Pyrofollis japonicus gen. nov. sp. nov., a novel member of the family Pyrodictiaceae isolated from the Iheya North hydrothermal field.</title>
        <authorList>
            <person name="Miyazaki U."/>
            <person name="Sanari M."/>
            <person name="Tame A."/>
            <person name="Kitajima M."/>
            <person name="Okamoto A."/>
            <person name="Sawayama S."/>
            <person name="Miyazaki J."/>
            <person name="Takai K."/>
            <person name="Nakagawa S."/>
        </authorList>
    </citation>
    <scope>NUCLEOTIDE SEQUENCE [LARGE SCALE GENOMIC DNA]</scope>
    <source>
        <strain evidence="2 3">AV2</strain>
    </source>
</reference>